<evidence type="ECO:0000256" key="2">
    <source>
        <dbReference type="ARBA" id="ARBA00022670"/>
    </source>
</evidence>
<evidence type="ECO:0000313" key="7">
    <source>
        <dbReference type="EMBL" id="MDR7071794.1"/>
    </source>
</evidence>
<evidence type="ECO:0000256" key="1">
    <source>
        <dbReference type="ARBA" id="ARBA00007074"/>
    </source>
</evidence>
<evidence type="ECO:0000259" key="6">
    <source>
        <dbReference type="PROSITE" id="PS51935"/>
    </source>
</evidence>
<dbReference type="Pfam" id="PF00877">
    <property type="entry name" value="NLPC_P60"/>
    <property type="match status" value="1"/>
</dbReference>
<name>A0ABU1TX52_9BACL</name>
<sequence length="345" mass="37961">MIRSFIKVLFSLAFLFGLFTNTVSAEKSTAENNKVMNVAGQDLYVDVAAATLWGSPNTARPLDAPSLSNPVDLRAWTTSMSYDEKLWLVGELETQALYGQKVHVLEQEGDWVKVAVYGQPTPRNELGYPGWMPVSQLTTSDRFEHLDGKPFALIKSPTAWLSKTPNGKKKDLELSYNTKLPVLIKLHHSIAVLTPEGKVRWLDTKDAAVYKSESEIPGATGEQLVKEAKKFLGLPYLWAGASGFGYDCSGFTYTVHKANGITIPRDSGPQSKAGLIVNKEDLQPGDLMFFAYDEGKGRVHHVAMYAGEGMMIHSPNTASTVRIDPISTPAYAVEFAGARRYVPEQ</sequence>
<organism evidence="7 8">
    <name type="scientific">Fictibacillus barbaricus</name>
    <dbReference type="NCBI Taxonomy" id="182136"/>
    <lineage>
        <taxon>Bacteria</taxon>
        <taxon>Bacillati</taxon>
        <taxon>Bacillota</taxon>
        <taxon>Bacilli</taxon>
        <taxon>Bacillales</taxon>
        <taxon>Fictibacillaceae</taxon>
        <taxon>Fictibacillus</taxon>
    </lineage>
</organism>
<evidence type="ECO:0000256" key="3">
    <source>
        <dbReference type="ARBA" id="ARBA00022801"/>
    </source>
</evidence>
<dbReference type="Pfam" id="PF23795">
    <property type="entry name" value="SH3_YKFC_2nd"/>
    <property type="match status" value="1"/>
</dbReference>
<evidence type="ECO:0000313" key="8">
    <source>
        <dbReference type="Proteomes" id="UP001258181"/>
    </source>
</evidence>
<dbReference type="InterPro" id="IPR038765">
    <property type="entry name" value="Papain-like_cys_pep_sf"/>
</dbReference>
<keyword evidence="2" id="KW-0645">Protease</keyword>
<gene>
    <name evidence="7" type="ORF">J2X07_000769</name>
</gene>
<dbReference type="Gene3D" id="2.30.30.40">
    <property type="entry name" value="SH3 Domains"/>
    <property type="match status" value="2"/>
</dbReference>
<evidence type="ECO:0000256" key="4">
    <source>
        <dbReference type="ARBA" id="ARBA00022807"/>
    </source>
</evidence>
<dbReference type="InterPro" id="IPR051202">
    <property type="entry name" value="Peptidase_C40"/>
</dbReference>
<feature type="domain" description="NlpC/P60" evidence="6">
    <location>
        <begin position="218"/>
        <end position="342"/>
    </location>
</feature>
<accession>A0ABU1TX52</accession>
<dbReference type="Proteomes" id="UP001258181">
    <property type="component" value="Unassembled WGS sequence"/>
</dbReference>
<feature type="signal peptide" evidence="5">
    <location>
        <begin position="1"/>
        <end position="25"/>
    </location>
</feature>
<dbReference type="InterPro" id="IPR057812">
    <property type="entry name" value="SH3_YKFC_2nd"/>
</dbReference>
<keyword evidence="5" id="KW-0732">Signal</keyword>
<evidence type="ECO:0000256" key="5">
    <source>
        <dbReference type="SAM" id="SignalP"/>
    </source>
</evidence>
<feature type="chain" id="PRO_5046670729" evidence="5">
    <location>
        <begin position="26"/>
        <end position="345"/>
    </location>
</feature>
<protein>
    <submittedName>
        <fullName evidence="7">Cell wall-associated NlpC family hydrolase</fullName>
    </submittedName>
</protein>
<comment type="caution">
    <text evidence="7">The sequence shown here is derived from an EMBL/GenBank/DDBJ whole genome shotgun (WGS) entry which is preliminary data.</text>
</comment>
<comment type="similarity">
    <text evidence="1">Belongs to the peptidase C40 family.</text>
</comment>
<dbReference type="SUPFAM" id="SSF54001">
    <property type="entry name" value="Cysteine proteinases"/>
    <property type="match status" value="1"/>
</dbReference>
<proteinExistence type="inferred from homology"/>
<dbReference type="GO" id="GO:0016787">
    <property type="term" value="F:hydrolase activity"/>
    <property type="evidence" value="ECO:0007669"/>
    <property type="project" value="UniProtKB-KW"/>
</dbReference>
<dbReference type="PROSITE" id="PS51935">
    <property type="entry name" value="NLPC_P60"/>
    <property type="match status" value="1"/>
</dbReference>
<keyword evidence="8" id="KW-1185">Reference proteome</keyword>
<keyword evidence="4" id="KW-0788">Thiol protease</keyword>
<dbReference type="InterPro" id="IPR000064">
    <property type="entry name" value="NLP_P60_dom"/>
</dbReference>
<reference evidence="7 8" key="1">
    <citation type="submission" date="2023-07" db="EMBL/GenBank/DDBJ databases">
        <title>Sorghum-associated microbial communities from plants grown in Nebraska, USA.</title>
        <authorList>
            <person name="Schachtman D."/>
        </authorList>
    </citation>
    <scope>NUCLEOTIDE SEQUENCE [LARGE SCALE GENOMIC DNA]</scope>
    <source>
        <strain evidence="7 8">BE211</strain>
    </source>
</reference>
<dbReference type="Gene3D" id="3.90.1720.10">
    <property type="entry name" value="endopeptidase domain like (from Nostoc punctiforme)"/>
    <property type="match status" value="1"/>
</dbReference>
<dbReference type="EMBL" id="JAVDWA010000001">
    <property type="protein sequence ID" value="MDR7071794.1"/>
    <property type="molecule type" value="Genomic_DNA"/>
</dbReference>
<dbReference type="PANTHER" id="PTHR47053">
    <property type="entry name" value="MUREIN DD-ENDOPEPTIDASE MEPH-RELATED"/>
    <property type="match status" value="1"/>
</dbReference>
<keyword evidence="3 7" id="KW-0378">Hydrolase</keyword>
<dbReference type="PANTHER" id="PTHR47053:SF3">
    <property type="entry name" value="GAMMA-D-GLUTAMYL-L-LYSINE DIPEPTIDYL-PEPTIDASE"/>
    <property type="match status" value="1"/>
</dbReference>